<evidence type="ECO:0000313" key="1">
    <source>
        <dbReference type="EMBL" id="PJA02407.1"/>
    </source>
</evidence>
<organism evidence="1 2">
    <name type="scientific">bacterium (Candidatus Gribaldobacteria) CG_4_10_14_0_2_um_filter_36_18</name>
    <dbReference type="NCBI Taxonomy" id="2014264"/>
    <lineage>
        <taxon>Bacteria</taxon>
        <taxon>Candidatus Gribaldobacteria</taxon>
    </lineage>
</organism>
<dbReference type="EMBL" id="PFPS01000043">
    <property type="protein sequence ID" value="PJA02407.1"/>
    <property type="molecule type" value="Genomic_DNA"/>
</dbReference>
<reference evidence="2" key="1">
    <citation type="submission" date="2017-09" db="EMBL/GenBank/DDBJ databases">
        <title>Depth-based differentiation of microbial function through sediment-hosted aquifers and enrichment of novel symbionts in the deep terrestrial subsurface.</title>
        <authorList>
            <person name="Probst A.J."/>
            <person name="Ladd B."/>
            <person name="Jarett J.K."/>
            <person name="Geller-Mcgrath D.E."/>
            <person name="Sieber C.M.K."/>
            <person name="Emerson J.B."/>
            <person name="Anantharaman K."/>
            <person name="Thomas B.C."/>
            <person name="Malmstrom R."/>
            <person name="Stieglmeier M."/>
            <person name="Klingl A."/>
            <person name="Woyke T."/>
            <person name="Ryan C.M."/>
            <person name="Banfield J.F."/>
        </authorList>
    </citation>
    <scope>NUCLEOTIDE SEQUENCE [LARGE SCALE GENOMIC DNA]</scope>
</reference>
<gene>
    <name evidence="1" type="ORF">COX73_00945</name>
</gene>
<evidence type="ECO:0000313" key="2">
    <source>
        <dbReference type="Proteomes" id="UP000231469"/>
    </source>
</evidence>
<sequence length="196" mass="23506">MLIVSKQDLEKIKRMEGQTVGLSLKTDRKFVLEKKGKEGLEKVEREMAKLGYPLKYEEIENYQWYPVQLDPLFLSVSQRTFNWDDKVMWEWGRWGAKTHFIVKLMIRYFISKEIIAKSANKFWRKYYTRGTLDFKLSKKENSGIVTIRDFITCPAQYRYLEGYFFQIMSLVVPPEKLKVEQVEALEENSLRFKTTW</sequence>
<accession>A0A2M7VKP8</accession>
<name>A0A2M7VKP8_9BACT</name>
<comment type="caution">
    <text evidence="1">The sequence shown here is derived from an EMBL/GenBank/DDBJ whole genome shotgun (WGS) entry which is preliminary data.</text>
</comment>
<dbReference type="AlphaFoldDB" id="A0A2M7VKP8"/>
<dbReference type="Proteomes" id="UP000231469">
    <property type="component" value="Unassembled WGS sequence"/>
</dbReference>
<protein>
    <submittedName>
        <fullName evidence="1">Uncharacterized protein</fullName>
    </submittedName>
</protein>
<proteinExistence type="predicted"/>